<name>C2BEP2_9FIRM</name>
<accession>C2BEP2</accession>
<evidence type="ECO:0000313" key="1">
    <source>
        <dbReference type="EMBL" id="EEI86715.1"/>
    </source>
</evidence>
<comment type="caution">
    <text evidence="1">The sequence shown here is derived from an EMBL/GenBank/DDBJ whole genome shotgun (WGS) entry which is preliminary data.</text>
</comment>
<dbReference type="InterPro" id="IPR025454">
    <property type="entry name" value="DUF4275"/>
</dbReference>
<dbReference type="STRING" id="525254.HMPREF0072_0812"/>
<dbReference type="HOGENOM" id="CLU_135014_0_0_9"/>
<protein>
    <submittedName>
        <fullName evidence="1">Uncharacterized protein</fullName>
    </submittedName>
</protein>
<dbReference type="Pfam" id="PF14101">
    <property type="entry name" value="DUF4275"/>
    <property type="match status" value="1"/>
</dbReference>
<gene>
    <name evidence="1" type="ORF">HMPREF0072_0812</name>
</gene>
<evidence type="ECO:0000313" key="2">
    <source>
        <dbReference type="Proteomes" id="UP000005984"/>
    </source>
</evidence>
<keyword evidence="2" id="KW-1185">Reference proteome</keyword>
<dbReference type="AlphaFoldDB" id="C2BEP2"/>
<sequence>MRNLILSGIIIFSKLKMKTLRSISMNFEKEWIKHFTKDVSKKDLDFRVRDSGDFIWHAFLDLIDKGSYLVGNEARKTFDKVNKVGTIYFFPWDENKVFENNIEEITADMLDRYDEVYLVASDWSWTNIKTHEEELGPYFCSNTENHI</sequence>
<dbReference type="eggNOG" id="ENOG5030GP2">
    <property type="taxonomic scope" value="Bacteria"/>
</dbReference>
<dbReference type="Proteomes" id="UP000005984">
    <property type="component" value="Unassembled WGS sequence"/>
</dbReference>
<dbReference type="RefSeq" id="WP_004826785.1">
    <property type="nucleotide sequence ID" value="NZ_GG666044.1"/>
</dbReference>
<proteinExistence type="predicted"/>
<dbReference type="EMBL" id="ABYO01000190">
    <property type="protein sequence ID" value="EEI86715.1"/>
    <property type="molecule type" value="Genomic_DNA"/>
</dbReference>
<reference evidence="1 2" key="1">
    <citation type="submission" date="2008-10" db="EMBL/GenBank/DDBJ databases">
        <authorList>
            <person name="Qin X."/>
            <person name="Bachman B."/>
            <person name="Battles P."/>
            <person name="Bell A."/>
            <person name="Bess C."/>
            <person name="Bickham C."/>
            <person name="Chaboub L."/>
            <person name="Chen D."/>
            <person name="Coyle M."/>
            <person name="Deiros D.R."/>
            <person name="Dinh H."/>
            <person name="Forbes L."/>
            <person name="Fowler G."/>
            <person name="Francisco L."/>
            <person name="Fu Q."/>
            <person name="Gubbala S."/>
            <person name="Hale W."/>
            <person name="Han Y."/>
            <person name="Hemphill L."/>
            <person name="Highlander S.K."/>
            <person name="Hirani K."/>
            <person name="Hogues M."/>
            <person name="Jackson L."/>
            <person name="Jakkamsetti A."/>
            <person name="Javaid M."/>
            <person name="Jiang H."/>
            <person name="Korchina V."/>
            <person name="Kovar C."/>
            <person name="Lara F."/>
            <person name="Lee S."/>
            <person name="Mata R."/>
            <person name="Mathew T."/>
            <person name="Moen C."/>
            <person name="Morales K."/>
            <person name="Munidasa M."/>
            <person name="Nazareth L."/>
            <person name="Ngo R."/>
            <person name="Nguyen L."/>
            <person name="Okwuonu G."/>
            <person name="Ongeri F."/>
            <person name="Patil S."/>
            <person name="Petrosino J."/>
            <person name="Pham C."/>
            <person name="Pham P."/>
            <person name="Pu L.-L."/>
            <person name="Puazo M."/>
            <person name="Raj R."/>
            <person name="Reid J."/>
            <person name="Rouhana J."/>
            <person name="Saada N."/>
            <person name="Shang Y."/>
            <person name="Simmons D."/>
            <person name="Thornton R."/>
            <person name="Warren J."/>
            <person name="Weissenberger G."/>
            <person name="Zhang J."/>
            <person name="Zhang L."/>
            <person name="Zhou C."/>
            <person name="Zhu D."/>
            <person name="Muzny D."/>
            <person name="Worley K."/>
            <person name="Gibbs R."/>
        </authorList>
    </citation>
    <scope>NUCLEOTIDE SEQUENCE [LARGE SCALE GENOMIC DNA]</scope>
    <source>
        <strain evidence="1 2">ATCC 51172</strain>
    </source>
</reference>
<organism evidence="1 2">
    <name type="scientific">Anaerococcus lactolyticus ATCC 51172</name>
    <dbReference type="NCBI Taxonomy" id="525254"/>
    <lineage>
        <taxon>Bacteria</taxon>
        <taxon>Bacillati</taxon>
        <taxon>Bacillota</taxon>
        <taxon>Tissierellia</taxon>
        <taxon>Tissierellales</taxon>
        <taxon>Peptoniphilaceae</taxon>
        <taxon>Anaerococcus</taxon>
    </lineage>
</organism>